<gene>
    <name evidence="1" type="ORF">TRFO_19861</name>
</gene>
<dbReference type="VEuPathDB" id="TrichDB:TRFO_19861"/>
<evidence type="ECO:0000313" key="1">
    <source>
        <dbReference type="EMBL" id="OHT10802.1"/>
    </source>
</evidence>
<dbReference type="GeneID" id="94835759"/>
<comment type="caution">
    <text evidence="1">The sequence shown here is derived from an EMBL/GenBank/DDBJ whole genome shotgun (WGS) entry which is preliminary data.</text>
</comment>
<organism evidence="1 2">
    <name type="scientific">Tritrichomonas foetus</name>
    <dbReference type="NCBI Taxonomy" id="1144522"/>
    <lineage>
        <taxon>Eukaryota</taxon>
        <taxon>Metamonada</taxon>
        <taxon>Parabasalia</taxon>
        <taxon>Tritrichomonadida</taxon>
        <taxon>Tritrichomonadidae</taxon>
        <taxon>Tritrichomonas</taxon>
    </lineage>
</organism>
<dbReference type="Gene3D" id="2.60.40.2850">
    <property type="match status" value="1"/>
</dbReference>
<accession>A0A1J4KID2</accession>
<dbReference type="AlphaFoldDB" id="A0A1J4KID2"/>
<evidence type="ECO:0000313" key="2">
    <source>
        <dbReference type="Proteomes" id="UP000179807"/>
    </source>
</evidence>
<dbReference type="EMBL" id="MLAK01000602">
    <property type="protein sequence ID" value="OHT10802.1"/>
    <property type="molecule type" value="Genomic_DNA"/>
</dbReference>
<dbReference type="RefSeq" id="XP_068363938.1">
    <property type="nucleotide sequence ID" value="XM_068501055.1"/>
</dbReference>
<dbReference type="Proteomes" id="UP000179807">
    <property type="component" value="Unassembled WGS sequence"/>
</dbReference>
<reference evidence="1" key="1">
    <citation type="submission" date="2016-10" db="EMBL/GenBank/DDBJ databases">
        <authorList>
            <person name="Benchimol M."/>
            <person name="Almeida L.G."/>
            <person name="Vasconcelos A.T."/>
            <person name="Perreira-Neves A."/>
            <person name="Rosa I.A."/>
            <person name="Tasca T."/>
            <person name="Bogo M.R."/>
            <person name="de Souza W."/>
        </authorList>
    </citation>
    <scope>NUCLEOTIDE SEQUENCE [LARGE SCALE GENOMIC DNA]</scope>
    <source>
        <strain evidence="1">K</strain>
    </source>
</reference>
<protein>
    <submittedName>
        <fullName evidence="1">Uncharacterized protein</fullName>
    </submittedName>
</protein>
<proteinExistence type="predicted"/>
<sequence>MNLSKIANNWVQMPKLPGFHRFTSNFTMIQTGNITQVSLFYCICFICNVTHDESREAFKYAHDLGFIDRDFALIASASSNDLINILCNHFGHEPREGCELLLQGKTFVVFQNGKIVFRLLFNKSENPIEEKPNREVDLLDPDFSRPIFKRRFETPNGIGGSISLSMNVNLDVNTLLNQIGNAIDAVLVPSKNYYSQPNGGIWHSGNSDGKVYSALYHPTKTHRTSVRPGSSADIFPKTKDWVPGGQWAITYAAATKLGGNKAYYEYQ</sequence>
<keyword evidence="2" id="KW-1185">Reference proteome</keyword>
<dbReference type="OrthoDB" id="10604964at2759"/>
<dbReference type="Pfam" id="PF09683">
    <property type="entry name" value="Lactococcin_972"/>
    <property type="match status" value="1"/>
</dbReference>
<dbReference type="InterPro" id="IPR006540">
    <property type="entry name" value="Lactococcin_972"/>
</dbReference>
<name>A0A1J4KID2_9EUKA</name>